<evidence type="ECO:0000313" key="3">
    <source>
        <dbReference type="Proteomes" id="UP000447434"/>
    </source>
</evidence>
<organism evidence="2 3">
    <name type="scientific">Lupinus albus</name>
    <name type="common">White lupine</name>
    <name type="synonym">Lupinus termis</name>
    <dbReference type="NCBI Taxonomy" id="3870"/>
    <lineage>
        <taxon>Eukaryota</taxon>
        <taxon>Viridiplantae</taxon>
        <taxon>Streptophyta</taxon>
        <taxon>Embryophyta</taxon>
        <taxon>Tracheophyta</taxon>
        <taxon>Spermatophyta</taxon>
        <taxon>Magnoliopsida</taxon>
        <taxon>eudicotyledons</taxon>
        <taxon>Gunneridae</taxon>
        <taxon>Pentapetalae</taxon>
        <taxon>rosids</taxon>
        <taxon>fabids</taxon>
        <taxon>Fabales</taxon>
        <taxon>Fabaceae</taxon>
        <taxon>Papilionoideae</taxon>
        <taxon>50 kb inversion clade</taxon>
        <taxon>genistoids sensu lato</taxon>
        <taxon>core genistoids</taxon>
        <taxon>Genisteae</taxon>
        <taxon>Lupinus</taxon>
    </lineage>
</organism>
<gene>
    <name evidence="2" type="ORF">Lalb_Chr14g0361971</name>
</gene>
<proteinExistence type="predicted"/>
<feature type="transmembrane region" description="Helical" evidence="1">
    <location>
        <begin position="45"/>
        <end position="62"/>
    </location>
</feature>
<dbReference type="AlphaFoldDB" id="A0A6A4PB19"/>
<keyword evidence="1" id="KW-1133">Transmembrane helix</keyword>
<keyword evidence="1" id="KW-0812">Transmembrane</keyword>
<name>A0A6A4PB19_LUPAL</name>
<evidence type="ECO:0000313" key="2">
    <source>
        <dbReference type="EMBL" id="KAE9599412.1"/>
    </source>
</evidence>
<keyword evidence="3" id="KW-1185">Reference proteome</keyword>
<evidence type="ECO:0000256" key="1">
    <source>
        <dbReference type="SAM" id="Phobius"/>
    </source>
</evidence>
<comment type="caution">
    <text evidence="2">The sequence shown here is derived from an EMBL/GenBank/DDBJ whole genome shotgun (WGS) entry which is preliminary data.</text>
</comment>
<dbReference type="EMBL" id="WOCE01000014">
    <property type="protein sequence ID" value="KAE9599412.1"/>
    <property type="molecule type" value="Genomic_DNA"/>
</dbReference>
<dbReference type="Proteomes" id="UP000447434">
    <property type="component" value="Chromosome 14"/>
</dbReference>
<accession>A0A6A4PB19</accession>
<protein>
    <submittedName>
        <fullName evidence="2">Uncharacterized protein</fullName>
    </submittedName>
</protein>
<reference evidence="3" key="1">
    <citation type="journal article" date="2020" name="Nat. Commun.">
        <title>Genome sequence of the cluster root forming white lupin.</title>
        <authorList>
            <person name="Hufnagel B."/>
            <person name="Marques A."/>
            <person name="Soriano A."/>
            <person name="Marques L."/>
            <person name="Divol F."/>
            <person name="Doumas P."/>
            <person name="Sallet E."/>
            <person name="Mancinotti D."/>
            <person name="Carrere S."/>
            <person name="Marande W."/>
            <person name="Arribat S."/>
            <person name="Keller J."/>
            <person name="Huneau C."/>
            <person name="Blein T."/>
            <person name="Aime D."/>
            <person name="Laguerre M."/>
            <person name="Taylor J."/>
            <person name="Schubert V."/>
            <person name="Nelson M."/>
            <person name="Geu-Flores F."/>
            <person name="Crespi M."/>
            <person name="Gallardo-Guerrero K."/>
            <person name="Delaux P.-M."/>
            <person name="Salse J."/>
            <person name="Berges H."/>
            <person name="Guyot R."/>
            <person name="Gouzy J."/>
            <person name="Peret B."/>
        </authorList>
    </citation>
    <scope>NUCLEOTIDE SEQUENCE [LARGE SCALE GENOMIC DNA]</scope>
    <source>
        <strain evidence="3">cv. Amiga</strain>
    </source>
</reference>
<sequence length="68" mass="8053">MSSDIYLSLSLSIALSLSISLSLSLTDPLLQTHRERQRKDFRSRLQYFHFTFFYSSFINQLINTDKFN</sequence>
<keyword evidence="1" id="KW-0472">Membrane</keyword>
<feature type="transmembrane region" description="Helical" evidence="1">
    <location>
        <begin position="6"/>
        <end position="25"/>
    </location>
</feature>